<dbReference type="Proteomes" id="UP000035366">
    <property type="component" value="Chromosome"/>
</dbReference>
<evidence type="ECO:0000259" key="3">
    <source>
        <dbReference type="Pfam" id="PF05270"/>
    </source>
</evidence>
<feature type="compositionally biased region" description="Polar residues" evidence="1">
    <location>
        <begin position="74"/>
        <end position="91"/>
    </location>
</feature>
<protein>
    <submittedName>
        <fullName evidence="4">Alpha-L-arabinofuranosidase</fullName>
    </submittedName>
</protein>
<evidence type="ECO:0000256" key="2">
    <source>
        <dbReference type="SAM" id="Phobius"/>
    </source>
</evidence>
<accession>A0ABM5TS60</accession>
<keyword evidence="2" id="KW-0472">Membrane</keyword>
<gene>
    <name evidence="4" type="ORF">ABB07_28920</name>
</gene>
<feature type="transmembrane region" description="Helical" evidence="2">
    <location>
        <begin position="26"/>
        <end position="46"/>
    </location>
</feature>
<feature type="compositionally biased region" description="Polar residues" evidence="1">
    <location>
        <begin position="54"/>
        <end position="63"/>
    </location>
</feature>
<feature type="region of interest" description="Disordered" evidence="1">
    <location>
        <begin position="1"/>
        <end position="21"/>
    </location>
</feature>
<evidence type="ECO:0000256" key="1">
    <source>
        <dbReference type="SAM" id="MobiDB-lite"/>
    </source>
</evidence>
<organism evidence="4 5">
    <name type="scientific">Streptomyces incarnatus</name>
    <dbReference type="NCBI Taxonomy" id="665007"/>
    <lineage>
        <taxon>Bacteria</taxon>
        <taxon>Bacillati</taxon>
        <taxon>Actinomycetota</taxon>
        <taxon>Actinomycetes</taxon>
        <taxon>Kitasatosporales</taxon>
        <taxon>Streptomycetaceae</taxon>
        <taxon>Streptomyces</taxon>
    </lineage>
</organism>
<dbReference type="Pfam" id="PF05270">
    <property type="entry name" value="AbfB"/>
    <property type="match status" value="1"/>
</dbReference>
<keyword evidence="2" id="KW-1133">Transmembrane helix</keyword>
<sequence>MPDHTPHPWETGMTADTSRSPGTRRLWLAGVLALAVVTACVTALLVDDRPPHSTAASQATGAPTDNGPGLLSFASPSAHTTASPGGSTAMASVTPRAAAPRTTDPQQAPATSPSPRASSPKPAATRRAVRSVNYPDRYWHVSGDYVRLDPVSTPGTRRAATFILVKGLADGACYSFATADGGYLRHRDFLLRAEPDDGTALFRQDATFCPRRSSFTGAVMLESVNYPGRFLRHQNFQLRLAPYENTGLYRADSAFRLVDGLG</sequence>
<keyword evidence="2" id="KW-0812">Transmembrane</keyword>
<dbReference type="InterPro" id="IPR007934">
    <property type="entry name" value="AbfB_ABD"/>
</dbReference>
<dbReference type="RefSeq" id="WP_208901533.1">
    <property type="nucleotide sequence ID" value="NZ_CP011497.1"/>
</dbReference>
<dbReference type="Gene3D" id="2.80.10.50">
    <property type="match status" value="1"/>
</dbReference>
<dbReference type="CDD" id="cd23399">
    <property type="entry name" value="beta-trefoil_ABD_ABFB"/>
    <property type="match status" value="1"/>
</dbReference>
<reference evidence="4 5" key="1">
    <citation type="journal article" date="2015" name="ISME J.">
        <title>Draft Genome Sequence of Streptomyces incarnatus NRRL8089, which Produces the Nucleoside Antibiotic Sinefungin.</title>
        <authorList>
            <person name="Oshima K."/>
            <person name="Hattori M."/>
            <person name="Shimizu H."/>
            <person name="Fukuda K."/>
            <person name="Nemoto M."/>
            <person name="Inagaki K."/>
            <person name="Tamura T."/>
        </authorList>
    </citation>
    <scope>NUCLEOTIDE SEQUENCE [LARGE SCALE GENOMIC DNA]</scope>
    <source>
        <strain evidence="4 5">NRRL 8089</strain>
    </source>
</reference>
<feature type="compositionally biased region" description="Low complexity" evidence="1">
    <location>
        <begin position="105"/>
        <end position="126"/>
    </location>
</feature>
<dbReference type="InterPro" id="IPR036195">
    <property type="entry name" value="AbfB_ABD_sf"/>
</dbReference>
<dbReference type="SUPFAM" id="SSF110221">
    <property type="entry name" value="AbfB domain"/>
    <property type="match status" value="1"/>
</dbReference>
<name>A0ABM5TS60_9ACTN</name>
<evidence type="ECO:0000313" key="5">
    <source>
        <dbReference type="Proteomes" id="UP000035366"/>
    </source>
</evidence>
<dbReference type="EMBL" id="CP011497">
    <property type="protein sequence ID" value="AKJ13918.1"/>
    <property type="molecule type" value="Genomic_DNA"/>
</dbReference>
<feature type="region of interest" description="Disordered" evidence="1">
    <location>
        <begin position="50"/>
        <end position="129"/>
    </location>
</feature>
<feature type="domain" description="Alpha-L-arabinofuranosidase B arabinose-binding" evidence="3">
    <location>
        <begin position="129"/>
        <end position="256"/>
    </location>
</feature>
<keyword evidence="5" id="KW-1185">Reference proteome</keyword>
<proteinExistence type="predicted"/>
<evidence type="ECO:0000313" key="4">
    <source>
        <dbReference type="EMBL" id="AKJ13918.1"/>
    </source>
</evidence>